<evidence type="ECO:0000256" key="3">
    <source>
        <dbReference type="PROSITE-ProRule" id="PRU00023"/>
    </source>
</evidence>
<dbReference type="AlphaFoldDB" id="A0A1S8A8V8"/>
<dbReference type="Pfam" id="PF12796">
    <property type="entry name" value="Ank_2"/>
    <property type="match status" value="4"/>
</dbReference>
<organism evidence="4">
    <name type="scientific">Rosellinia necatrix</name>
    <name type="common">White root-rot fungus</name>
    <dbReference type="NCBI Taxonomy" id="77044"/>
    <lineage>
        <taxon>Eukaryota</taxon>
        <taxon>Fungi</taxon>
        <taxon>Dikarya</taxon>
        <taxon>Ascomycota</taxon>
        <taxon>Pezizomycotina</taxon>
        <taxon>Sordariomycetes</taxon>
        <taxon>Xylariomycetidae</taxon>
        <taxon>Xylariales</taxon>
        <taxon>Xylariaceae</taxon>
        <taxon>Rosellinia</taxon>
    </lineage>
</organism>
<evidence type="ECO:0000313" key="4">
    <source>
        <dbReference type="EMBL" id="GAW26544.1"/>
    </source>
</evidence>
<proteinExistence type="predicted"/>
<dbReference type="InterPro" id="IPR036770">
    <property type="entry name" value="Ankyrin_rpt-contain_sf"/>
</dbReference>
<dbReference type="PROSITE" id="PS50088">
    <property type="entry name" value="ANK_REPEAT"/>
    <property type="match status" value="3"/>
</dbReference>
<dbReference type="PANTHER" id="PTHR24198">
    <property type="entry name" value="ANKYRIN REPEAT AND PROTEIN KINASE DOMAIN-CONTAINING PROTEIN"/>
    <property type="match status" value="1"/>
</dbReference>
<dbReference type="PROSITE" id="PS50297">
    <property type="entry name" value="ANK_REP_REGION"/>
    <property type="match status" value="2"/>
</dbReference>
<keyword evidence="2 3" id="KW-0040">ANK repeat</keyword>
<name>A0A1S8A8V8_ROSNE</name>
<dbReference type="STRING" id="77044.A0A1S8A8V8"/>
<dbReference type="OMA" id="NDFENEH"/>
<dbReference type="InterPro" id="IPR002110">
    <property type="entry name" value="Ankyrin_rpt"/>
</dbReference>
<reference evidence="4" key="1">
    <citation type="submission" date="2016-03" db="EMBL/GenBank/DDBJ databases">
        <title>Draft genome sequence of Rosellinia necatrix.</title>
        <authorList>
            <person name="Kanematsu S."/>
        </authorList>
    </citation>
    <scope>NUCLEOTIDE SEQUENCE [LARGE SCALE GENOMIC DNA]</scope>
    <source>
        <strain evidence="4">W97</strain>
    </source>
</reference>
<dbReference type="EMBL" id="DF977481">
    <property type="protein sequence ID" value="GAW26544.1"/>
    <property type="molecule type" value="Genomic_DNA"/>
</dbReference>
<dbReference type="SMART" id="SM00248">
    <property type="entry name" value="ANK"/>
    <property type="match status" value="13"/>
</dbReference>
<gene>
    <name evidence="4" type="ORF">SAMD00023353_3600820</name>
</gene>
<dbReference type="Proteomes" id="UP000054516">
    <property type="component" value="Unassembled WGS sequence"/>
</dbReference>
<sequence>MAINKNGGLTFFTAVVHRRGVETLQKYIDAGIDINTENPKGYTLIHVAASDGTFDTFKILCESSANALLVGNNGETALHLAAANTSGYRILEYLLEQDVDLEADCERLGTPLMAAITNDLTATKLLLKKTANVNTVSKFCATHNALQTAASQGSDTIIKVLLVAGADASMRGGSSGSALCAAVMSGNKDAVMLLIDKETDINYAEGPKGSALELAISCQFPEIVELFFERDVDVNVVSKGKYDTGTGTALIAAVYAGDINTVQKLLDLKADVDLSPAGGEPPVQVAVRMGLRNIVEVLVKNGVKLDYRDKNGRGVLSHAISHLSFNVFPYLIQQPGVDIDQQDAFGRTPLIHAAIQGNAAVRDILSRKPKIDVRDRWGRTALTYAASRDHGPLVSMLIAARADPLIQDTRGRDALYWAALQPNRHPFTQVLVKMATLETPPSRFEHAVNAAISVGNLNFVQRLLKDSHFWNYYADQDGWTAAYTALRYRQEGRIASLIAQAIKDARRWKLSTVGQLNLPTEWHPTDMSGYLTRQPDKMSIKVECEIILSALILP</sequence>
<keyword evidence="1" id="KW-0677">Repeat</keyword>
<evidence type="ECO:0000313" key="5">
    <source>
        <dbReference type="Proteomes" id="UP000054516"/>
    </source>
</evidence>
<accession>A0A1S8A8V8</accession>
<protein>
    <submittedName>
        <fullName evidence="4">Putative ankyrin repeat-containing domain protein</fullName>
    </submittedName>
</protein>
<feature type="repeat" description="ANK" evidence="3">
    <location>
        <begin position="278"/>
        <end position="310"/>
    </location>
</feature>
<dbReference type="Gene3D" id="1.25.40.20">
    <property type="entry name" value="Ankyrin repeat-containing domain"/>
    <property type="match status" value="3"/>
</dbReference>
<evidence type="ECO:0000256" key="2">
    <source>
        <dbReference type="ARBA" id="ARBA00023043"/>
    </source>
</evidence>
<feature type="repeat" description="ANK" evidence="3">
    <location>
        <begin position="73"/>
        <end position="106"/>
    </location>
</feature>
<evidence type="ECO:0000256" key="1">
    <source>
        <dbReference type="ARBA" id="ARBA00022737"/>
    </source>
</evidence>
<dbReference type="SUPFAM" id="SSF48403">
    <property type="entry name" value="Ankyrin repeat"/>
    <property type="match status" value="2"/>
</dbReference>
<feature type="repeat" description="ANK" evidence="3">
    <location>
        <begin position="40"/>
        <end position="72"/>
    </location>
</feature>
<dbReference type="PANTHER" id="PTHR24198:SF165">
    <property type="entry name" value="ANKYRIN REPEAT-CONTAINING PROTEIN-RELATED"/>
    <property type="match status" value="1"/>
</dbReference>
<keyword evidence="5" id="KW-1185">Reference proteome</keyword>
<dbReference type="OrthoDB" id="341259at2759"/>